<dbReference type="SUPFAM" id="SSF54862">
    <property type="entry name" value="4Fe-4S ferredoxins"/>
    <property type="match status" value="1"/>
</dbReference>
<dbReference type="RefSeq" id="WP_094606688.1">
    <property type="nucleotide sequence ID" value="NZ_CP155573.1"/>
</dbReference>
<dbReference type="InterPro" id="IPR017900">
    <property type="entry name" value="4Fe4S_Fe_S_CS"/>
</dbReference>
<evidence type="ECO:0000313" key="5">
    <source>
        <dbReference type="EMBL" id="XFO64992.1"/>
    </source>
</evidence>
<dbReference type="Proteomes" id="UP000216752">
    <property type="component" value="Chromosome"/>
</dbReference>
<protein>
    <submittedName>
        <fullName evidence="5">Epoxyqueuosine reductase</fullName>
        <ecNumber evidence="5">1.17.99.6</ecNumber>
    </submittedName>
</protein>
<evidence type="ECO:0000256" key="1">
    <source>
        <dbReference type="ARBA" id="ARBA00022723"/>
    </source>
</evidence>
<keyword evidence="2" id="KW-0408">Iron</keyword>
<evidence type="ECO:0000313" key="6">
    <source>
        <dbReference type="Proteomes" id="UP000216752"/>
    </source>
</evidence>
<dbReference type="PANTHER" id="PTHR42827">
    <property type="entry name" value="IRON-SULFUR CLUSTER-BINDING PROTEIN-RELATED"/>
    <property type="match status" value="1"/>
</dbReference>
<dbReference type="EMBL" id="CP155573">
    <property type="protein sequence ID" value="XFO64992.1"/>
    <property type="molecule type" value="Genomic_DNA"/>
</dbReference>
<keyword evidence="1" id="KW-0479">Metal-binding</keyword>
<evidence type="ECO:0000259" key="4">
    <source>
        <dbReference type="PROSITE" id="PS51379"/>
    </source>
</evidence>
<gene>
    <name evidence="5" type="primary">queG_1</name>
    <name evidence="5" type="ORF">SPSIL_011010</name>
</gene>
<evidence type="ECO:0000256" key="2">
    <source>
        <dbReference type="ARBA" id="ARBA00023004"/>
    </source>
</evidence>
<proteinExistence type="predicted"/>
<dbReference type="PANTHER" id="PTHR42827:SF1">
    <property type="entry name" value="IRON-SULFUR CLUSTER-BINDING PROTEIN"/>
    <property type="match status" value="1"/>
</dbReference>
<reference evidence="5" key="1">
    <citation type="submission" date="2024-05" db="EMBL/GenBank/DDBJ databases">
        <title>Isolation and characterization of Sporomusa carbonis sp. nov., a carboxydotrophic hydrogenogen in the genus of Sporomusa isolated from a charcoal burning pile.</title>
        <authorList>
            <person name="Boeer T."/>
            <person name="Rosenbaum F."/>
            <person name="Eysell L."/>
            <person name="Mueller V."/>
            <person name="Daniel R."/>
            <person name="Poehlein A."/>
        </authorList>
    </citation>
    <scope>NUCLEOTIDE SEQUENCE [LARGE SCALE GENOMIC DNA]</scope>
    <source>
        <strain evidence="5">DSM 10669</strain>
    </source>
</reference>
<accession>A0ABZ3IHM2</accession>
<dbReference type="PROSITE" id="PS00198">
    <property type="entry name" value="4FE4S_FER_1"/>
    <property type="match status" value="1"/>
</dbReference>
<keyword evidence="3" id="KW-0411">Iron-sulfur</keyword>
<keyword evidence="6" id="KW-1185">Reference proteome</keyword>
<dbReference type="EC" id="1.17.99.6" evidence="5"/>
<keyword evidence="5" id="KW-0560">Oxidoreductase</keyword>
<feature type="domain" description="4Fe-4S ferredoxin-type" evidence="4">
    <location>
        <begin position="163"/>
        <end position="192"/>
    </location>
</feature>
<dbReference type="InterPro" id="IPR017896">
    <property type="entry name" value="4Fe4S_Fe-S-bd"/>
</dbReference>
<name>A0ABZ3IHM2_9FIRM</name>
<dbReference type="PROSITE" id="PS51379">
    <property type="entry name" value="4FE4S_FER_2"/>
    <property type="match status" value="1"/>
</dbReference>
<evidence type="ECO:0000256" key="3">
    <source>
        <dbReference type="ARBA" id="ARBA00023014"/>
    </source>
</evidence>
<sequence length="275" mass="30786">MSITKEKIAEYARNLGAVLVGFAPSSSWNEYGEVADSYRPAAIWPETKTVIVLGVPILLPILETTPSINYLEQYDTSNVLLDQLAYRLAVFLTEQGHAAIFLPRDGYGDIHVLVNKPVAAFSHVFAAKYAGLGTIGYSHMVLTEKYGPRVRYVSVFTNLELEPDEVITKDLCTKCLICKKLCPSKAFTTREDQIIADMNQKACAEYHVTLCEEHRYPCGVCTKVCPVGQDRKLFNSTDISLYLKEKEVITSDANDSRYARWVHARQHGSKGNRIV</sequence>
<dbReference type="Gene3D" id="3.30.70.20">
    <property type="match status" value="1"/>
</dbReference>
<dbReference type="GO" id="GO:0052693">
    <property type="term" value="F:epoxyqueuosine reductase activity"/>
    <property type="evidence" value="ECO:0007669"/>
    <property type="project" value="UniProtKB-EC"/>
</dbReference>
<organism evidence="5 6">
    <name type="scientific">Sporomusa silvacetica DSM 10669</name>
    <dbReference type="NCBI Taxonomy" id="1123289"/>
    <lineage>
        <taxon>Bacteria</taxon>
        <taxon>Bacillati</taxon>
        <taxon>Bacillota</taxon>
        <taxon>Negativicutes</taxon>
        <taxon>Selenomonadales</taxon>
        <taxon>Sporomusaceae</taxon>
        <taxon>Sporomusa</taxon>
    </lineage>
</organism>